<keyword evidence="3" id="KW-0482">Metalloprotease</keyword>
<dbReference type="GO" id="GO:0006508">
    <property type="term" value="P:proteolysis"/>
    <property type="evidence" value="ECO:0007669"/>
    <property type="project" value="UniProtKB-KW"/>
</dbReference>
<dbReference type="OrthoDB" id="4772204at2"/>
<dbReference type="GO" id="GO:0008237">
    <property type="term" value="F:metallopeptidase activity"/>
    <property type="evidence" value="ECO:0007669"/>
    <property type="project" value="UniProtKB-KW"/>
</dbReference>
<proteinExistence type="predicted"/>
<evidence type="ECO:0000313" key="4">
    <source>
        <dbReference type="Proteomes" id="UP000321034"/>
    </source>
</evidence>
<dbReference type="Proteomes" id="UP000321034">
    <property type="component" value="Unassembled WGS sequence"/>
</dbReference>
<protein>
    <submittedName>
        <fullName evidence="3">CPBP family intramembrane metalloprotease</fullName>
    </submittedName>
</protein>
<dbReference type="GO" id="GO:0004175">
    <property type="term" value="F:endopeptidase activity"/>
    <property type="evidence" value="ECO:0007669"/>
    <property type="project" value="UniProtKB-ARBA"/>
</dbReference>
<evidence type="ECO:0000259" key="2">
    <source>
        <dbReference type="Pfam" id="PF02517"/>
    </source>
</evidence>
<organism evidence="3 4">
    <name type="scientific">Microbacterium hatanonis</name>
    <dbReference type="NCBI Taxonomy" id="404366"/>
    <lineage>
        <taxon>Bacteria</taxon>
        <taxon>Bacillati</taxon>
        <taxon>Actinomycetota</taxon>
        <taxon>Actinomycetes</taxon>
        <taxon>Micrococcales</taxon>
        <taxon>Microbacteriaceae</taxon>
        <taxon>Microbacterium</taxon>
    </lineage>
</organism>
<dbReference type="InterPro" id="IPR003675">
    <property type="entry name" value="Rce1/LyrA-like_dom"/>
</dbReference>
<dbReference type="GO" id="GO:0080120">
    <property type="term" value="P:CAAX-box protein maturation"/>
    <property type="evidence" value="ECO:0007669"/>
    <property type="project" value="UniProtKB-ARBA"/>
</dbReference>
<dbReference type="AlphaFoldDB" id="A0A5C8I2C1"/>
<name>A0A5C8I2C1_9MICO</name>
<dbReference type="RefSeq" id="WP_147892915.1">
    <property type="nucleotide sequence ID" value="NZ_BAAANR010000001.1"/>
</dbReference>
<feature type="transmembrane region" description="Helical" evidence="1">
    <location>
        <begin position="235"/>
        <end position="257"/>
    </location>
</feature>
<feature type="transmembrane region" description="Helical" evidence="1">
    <location>
        <begin position="158"/>
        <end position="175"/>
    </location>
</feature>
<keyword evidence="3" id="KW-0645">Protease</keyword>
<feature type="transmembrane region" description="Helical" evidence="1">
    <location>
        <begin position="94"/>
        <end position="112"/>
    </location>
</feature>
<dbReference type="EMBL" id="VRSV01000001">
    <property type="protein sequence ID" value="TXK12174.1"/>
    <property type="molecule type" value="Genomic_DNA"/>
</dbReference>
<feature type="domain" description="CAAX prenyl protease 2/Lysostaphin resistance protein A-like" evidence="2">
    <location>
        <begin position="123"/>
        <end position="220"/>
    </location>
</feature>
<keyword evidence="1" id="KW-0812">Transmembrane</keyword>
<reference evidence="3 4" key="1">
    <citation type="submission" date="2019-08" db="EMBL/GenBank/DDBJ databases">
        <authorList>
            <person name="Dong K."/>
        </authorList>
    </citation>
    <scope>NUCLEOTIDE SEQUENCE [LARGE SCALE GENOMIC DNA]</scope>
    <source>
        <strain evidence="3 4">JCM14558</strain>
    </source>
</reference>
<sequence>MIDHAGQSAWTRFWNRGRWWKAVVLAVAYLVLYELASLAFIPLVPLAGDSGSASFVLILYVLPILVGALILVVFGATTGWLRGLFARQPLGGRGWMWIAIAVVLVFNVLHLLSIDYSAAGIDYVMTWLLAGLFIGFAEEVLTRGYVVRIMRDAGHREIVVALVSAGLFALLHSTNLLGGQALVSTLVQIVYTFFFGILMYLAMRVTRTLLAPVLLHASTDPSIFMHAQYPVEGALGSVANLGNIVVIVVGLVLVFFIRGQVGRKTDPTFGGPAR</sequence>
<gene>
    <name evidence="3" type="ORF">FVP77_01390</name>
</gene>
<evidence type="ECO:0000313" key="3">
    <source>
        <dbReference type="EMBL" id="TXK12174.1"/>
    </source>
</evidence>
<feature type="transmembrane region" description="Helical" evidence="1">
    <location>
        <begin position="124"/>
        <end position="146"/>
    </location>
</feature>
<accession>A0A5C8I2C1</accession>
<feature type="transmembrane region" description="Helical" evidence="1">
    <location>
        <begin position="22"/>
        <end position="43"/>
    </location>
</feature>
<feature type="transmembrane region" description="Helical" evidence="1">
    <location>
        <begin position="181"/>
        <end position="202"/>
    </location>
</feature>
<keyword evidence="1" id="KW-1133">Transmembrane helix</keyword>
<feature type="transmembrane region" description="Helical" evidence="1">
    <location>
        <begin position="55"/>
        <end position="82"/>
    </location>
</feature>
<evidence type="ECO:0000256" key="1">
    <source>
        <dbReference type="SAM" id="Phobius"/>
    </source>
</evidence>
<keyword evidence="3" id="KW-0378">Hydrolase</keyword>
<dbReference type="Pfam" id="PF02517">
    <property type="entry name" value="Rce1-like"/>
    <property type="match status" value="1"/>
</dbReference>
<comment type="caution">
    <text evidence="3">The sequence shown here is derived from an EMBL/GenBank/DDBJ whole genome shotgun (WGS) entry which is preliminary data.</text>
</comment>
<keyword evidence="1" id="KW-0472">Membrane</keyword>
<keyword evidence="4" id="KW-1185">Reference proteome</keyword>